<comment type="subcellular location">
    <subcellularLocation>
        <location evidence="1 5">Bacterial flagellum basal body</location>
    </subcellularLocation>
</comment>
<gene>
    <name evidence="7" type="primary">lfiE</name>
    <name evidence="5" type="synonym">fliE</name>
    <name evidence="7" type="ORF">NCTC9073_03290</name>
</gene>
<dbReference type="AlphaFoldDB" id="A0A2X1N2T9"/>
<dbReference type="GO" id="GO:0071973">
    <property type="term" value="P:bacterial-type flagellum-dependent cell motility"/>
    <property type="evidence" value="ECO:0007669"/>
    <property type="project" value="InterPro"/>
</dbReference>
<feature type="domain" description="DNA binding HTH" evidence="6">
    <location>
        <begin position="1"/>
        <end position="27"/>
    </location>
</feature>
<evidence type="ECO:0000256" key="4">
    <source>
        <dbReference type="ARBA" id="ARBA00023143"/>
    </source>
</evidence>
<dbReference type="InterPro" id="IPR002197">
    <property type="entry name" value="HTH_Fis"/>
</dbReference>
<dbReference type="PANTHER" id="PTHR34653">
    <property type="match status" value="1"/>
</dbReference>
<evidence type="ECO:0000259" key="6">
    <source>
        <dbReference type="Pfam" id="PF02954"/>
    </source>
</evidence>
<dbReference type="Gene3D" id="1.10.10.60">
    <property type="entry name" value="Homeodomain-like"/>
    <property type="match status" value="1"/>
</dbReference>
<keyword evidence="7" id="KW-0966">Cell projection</keyword>
<name>A0A2X1N2T9_ECOLX</name>
<dbReference type="InterPro" id="IPR001624">
    <property type="entry name" value="FliE"/>
</dbReference>
<dbReference type="HAMAP" id="MF_00724">
    <property type="entry name" value="FliE"/>
    <property type="match status" value="1"/>
</dbReference>
<dbReference type="PANTHER" id="PTHR34653:SF1">
    <property type="entry name" value="FLAGELLAR HOOK-BASAL BODY COMPLEX PROTEIN FLIE"/>
    <property type="match status" value="1"/>
</dbReference>
<dbReference type="Pfam" id="PF02049">
    <property type="entry name" value="FliE"/>
    <property type="match status" value="1"/>
</dbReference>
<evidence type="ECO:0000313" key="8">
    <source>
        <dbReference type="Proteomes" id="UP000250780"/>
    </source>
</evidence>
<comment type="similarity">
    <text evidence="2 5">Belongs to the FliE family.</text>
</comment>
<dbReference type="GO" id="GO:0009425">
    <property type="term" value="C:bacterial-type flagellum basal body"/>
    <property type="evidence" value="ECO:0007669"/>
    <property type="project" value="UniProtKB-SubCell"/>
</dbReference>
<dbReference type="EMBL" id="UASD01000008">
    <property type="protein sequence ID" value="SPX11943.1"/>
    <property type="molecule type" value="Genomic_DNA"/>
</dbReference>
<dbReference type="GO" id="GO:0003774">
    <property type="term" value="F:cytoskeletal motor activity"/>
    <property type="evidence" value="ECO:0007669"/>
    <property type="project" value="InterPro"/>
</dbReference>
<dbReference type="GO" id="GO:0043565">
    <property type="term" value="F:sequence-specific DNA binding"/>
    <property type="evidence" value="ECO:0007669"/>
    <property type="project" value="InterPro"/>
</dbReference>
<dbReference type="PRINTS" id="PR01006">
    <property type="entry name" value="FLGHOOKFLIE"/>
</dbReference>
<proteinExistence type="inferred from homology"/>
<accession>A0A2X1N2T9</accession>
<keyword evidence="7" id="KW-0282">Flagellum</keyword>
<keyword evidence="4 5" id="KW-0975">Bacterial flagellum</keyword>
<dbReference type="Pfam" id="PF02954">
    <property type="entry name" value="HTH_8"/>
    <property type="match status" value="1"/>
</dbReference>
<organism evidence="7 8">
    <name type="scientific">Escherichia coli</name>
    <dbReference type="NCBI Taxonomy" id="562"/>
    <lineage>
        <taxon>Bacteria</taxon>
        <taxon>Pseudomonadati</taxon>
        <taxon>Pseudomonadota</taxon>
        <taxon>Gammaproteobacteria</taxon>
        <taxon>Enterobacterales</taxon>
        <taxon>Enterobacteriaceae</taxon>
        <taxon>Escherichia</taxon>
    </lineage>
</organism>
<keyword evidence="7" id="KW-0969">Cilium</keyword>
<sequence length="157" mass="17365">MRKYQGNRSKIADLLGITPRALRYRLASMRKQGIEVFLLTRKLKMSITTINSTMQAQIMQDVQRMQANAQAPVLPAMTFSSTDPDVSFNRIMYGALGHVDQFQQVAEQQQTAVDTGKSDDLAGAMIASQQASLSFSALVQVRNKIATGFNDLMSMSI</sequence>
<evidence type="ECO:0000256" key="5">
    <source>
        <dbReference type="HAMAP-Rule" id="MF_00724"/>
    </source>
</evidence>
<dbReference type="Proteomes" id="UP000250780">
    <property type="component" value="Unassembled WGS sequence"/>
</dbReference>
<evidence type="ECO:0000256" key="3">
    <source>
        <dbReference type="ARBA" id="ARBA00018024"/>
    </source>
</evidence>
<evidence type="ECO:0000256" key="1">
    <source>
        <dbReference type="ARBA" id="ARBA00004117"/>
    </source>
</evidence>
<evidence type="ECO:0000256" key="2">
    <source>
        <dbReference type="ARBA" id="ARBA00009272"/>
    </source>
</evidence>
<protein>
    <recommendedName>
        <fullName evidence="3 5">Flagellar hook-basal body complex protein FliE</fullName>
    </recommendedName>
</protein>
<reference evidence="7 8" key="1">
    <citation type="submission" date="2018-06" db="EMBL/GenBank/DDBJ databases">
        <authorList>
            <consortium name="Pathogen Informatics"/>
            <person name="Doyle S."/>
        </authorList>
    </citation>
    <scope>NUCLEOTIDE SEQUENCE [LARGE SCALE GENOMIC DNA]</scope>
    <source>
        <strain evidence="7 8">NCTC9073</strain>
    </source>
</reference>
<evidence type="ECO:0000313" key="7">
    <source>
        <dbReference type="EMBL" id="SPX11943.1"/>
    </source>
</evidence>
<dbReference type="GO" id="GO:0005198">
    <property type="term" value="F:structural molecule activity"/>
    <property type="evidence" value="ECO:0007669"/>
    <property type="project" value="InterPro"/>
</dbReference>